<evidence type="ECO:0000259" key="3">
    <source>
        <dbReference type="Pfam" id="PF00248"/>
    </source>
</evidence>
<organism evidence="4 5">
    <name type="scientific">Exophiala sideris</name>
    <dbReference type="NCBI Taxonomy" id="1016849"/>
    <lineage>
        <taxon>Eukaryota</taxon>
        <taxon>Fungi</taxon>
        <taxon>Dikarya</taxon>
        <taxon>Ascomycota</taxon>
        <taxon>Pezizomycotina</taxon>
        <taxon>Eurotiomycetes</taxon>
        <taxon>Chaetothyriomycetidae</taxon>
        <taxon>Chaetothyriales</taxon>
        <taxon>Herpotrichiellaceae</taxon>
        <taxon>Exophiala</taxon>
    </lineage>
</organism>
<dbReference type="STRING" id="1016849.A0A0D1YSD8"/>
<keyword evidence="1" id="KW-0560">Oxidoreductase</keyword>
<comment type="similarity">
    <text evidence="2">Belongs to the aldo/keto reductase family. Aldo/keto reductase 2 subfamily.</text>
</comment>
<name>A0A0D1YSD8_9EURO</name>
<dbReference type="Gene3D" id="3.20.20.100">
    <property type="entry name" value="NADP-dependent oxidoreductase domain"/>
    <property type="match status" value="1"/>
</dbReference>
<dbReference type="PANTHER" id="PTHR43364:SF4">
    <property type="entry name" value="NAD(P)-LINKED OXIDOREDUCTASE SUPERFAMILY PROTEIN"/>
    <property type="match status" value="1"/>
</dbReference>
<proteinExistence type="inferred from homology"/>
<dbReference type="Proteomes" id="UP000053599">
    <property type="component" value="Unassembled WGS sequence"/>
</dbReference>
<feature type="domain" description="NADP-dependent oxidoreductase" evidence="3">
    <location>
        <begin position="7"/>
        <end position="303"/>
    </location>
</feature>
<accession>A0A0D1YSD8</accession>
<dbReference type="HOGENOM" id="CLU_023205_1_1_1"/>
<dbReference type="Pfam" id="PF00248">
    <property type="entry name" value="Aldo_ket_red"/>
    <property type="match status" value="1"/>
</dbReference>
<dbReference type="GO" id="GO:0016491">
    <property type="term" value="F:oxidoreductase activity"/>
    <property type="evidence" value="ECO:0007669"/>
    <property type="project" value="UniProtKB-KW"/>
</dbReference>
<sequence>MSSQPIKVIYGTANIGNEERWKSSDYVNEAFKILQTHDVKDLDTAQLFGGSQQKLGELKAGDKFNIDTKWLSGWKPGSGNKDNILSSAKESISKLGVKQVDVFYLHAPDSQTDLEDTLAGVNEVYKLGLFKRFGLSNYPVEDVQKVYDISKKNGYVLPSVYQGNYNPVARLPDTLLLPTLRKLNMSFYGYSPLAGGFLTKTAEQIKEGAGRFGEQKNGGMYRQMYMKESYLAALAKWEDIASEEGVSRAELAYRWVAYNSPLKDGDGLIIGASRTEQLEQTLQGIKKGKLSDKAAKRIDEVWEGIKHEAPLDNFSK</sequence>
<dbReference type="PANTHER" id="PTHR43364">
    <property type="entry name" value="NADH-SPECIFIC METHYLGLYOXAL REDUCTASE-RELATED"/>
    <property type="match status" value="1"/>
</dbReference>
<protein>
    <recommendedName>
        <fullName evidence="3">NADP-dependent oxidoreductase domain-containing protein</fullName>
    </recommendedName>
</protein>
<evidence type="ECO:0000256" key="2">
    <source>
        <dbReference type="ARBA" id="ARBA00038157"/>
    </source>
</evidence>
<dbReference type="OrthoDB" id="48988at2759"/>
<dbReference type="CDD" id="cd19075">
    <property type="entry name" value="AKR_AKR7A1-5"/>
    <property type="match status" value="1"/>
</dbReference>
<evidence type="ECO:0000313" key="5">
    <source>
        <dbReference type="Proteomes" id="UP000053599"/>
    </source>
</evidence>
<dbReference type="InterPro" id="IPR023210">
    <property type="entry name" value="NADP_OxRdtase_dom"/>
</dbReference>
<gene>
    <name evidence="4" type="ORF">PV11_00149</name>
</gene>
<dbReference type="EMBL" id="KN846951">
    <property type="protein sequence ID" value="KIV84364.1"/>
    <property type="molecule type" value="Genomic_DNA"/>
</dbReference>
<dbReference type="SUPFAM" id="SSF51430">
    <property type="entry name" value="NAD(P)-linked oxidoreductase"/>
    <property type="match status" value="1"/>
</dbReference>
<dbReference type="AlphaFoldDB" id="A0A0D1YSD8"/>
<dbReference type="InterPro" id="IPR036812">
    <property type="entry name" value="NAD(P)_OxRdtase_dom_sf"/>
</dbReference>
<evidence type="ECO:0000256" key="1">
    <source>
        <dbReference type="ARBA" id="ARBA00023002"/>
    </source>
</evidence>
<reference evidence="4 5" key="1">
    <citation type="submission" date="2015-01" db="EMBL/GenBank/DDBJ databases">
        <title>The Genome Sequence of Exophiala sideris CBS121828.</title>
        <authorList>
            <consortium name="The Broad Institute Genomics Platform"/>
            <person name="Cuomo C."/>
            <person name="de Hoog S."/>
            <person name="Gorbushina A."/>
            <person name="Stielow B."/>
            <person name="Teixiera M."/>
            <person name="Abouelleil A."/>
            <person name="Chapman S.B."/>
            <person name="Priest M."/>
            <person name="Young S.K."/>
            <person name="Wortman J."/>
            <person name="Nusbaum C."/>
            <person name="Birren B."/>
        </authorList>
    </citation>
    <scope>NUCLEOTIDE SEQUENCE [LARGE SCALE GENOMIC DNA]</scope>
    <source>
        <strain evidence="4 5">CBS 121828</strain>
    </source>
</reference>
<dbReference type="InterPro" id="IPR050523">
    <property type="entry name" value="AKR_Detox_Biosynth"/>
</dbReference>
<evidence type="ECO:0000313" key="4">
    <source>
        <dbReference type="EMBL" id="KIV84364.1"/>
    </source>
</evidence>